<dbReference type="PANTHER" id="PTHR30536">
    <property type="entry name" value="ALTRONATE/GALACTARATE DEHYDRATASE"/>
    <property type="match status" value="1"/>
</dbReference>
<dbReference type="OrthoDB" id="9804574at2"/>
<name>A0A2P8HL08_9BACI</name>
<keyword evidence="4" id="KW-1185">Reference proteome</keyword>
<proteinExistence type="predicted"/>
<evidence type="ECO:0000259" key="2">
    <source>
        <dbReference type="SMART" id="SM00858"/>
    </source>
</evidence>
<dbReference type="GO" id="GO:0016829">
    <property type="term" value="F:lyase activity"/>
    <property type="evidence" value="ECO:0007669"/>
    <property type="project" value="UniProtKB-KW"/>
</dbReference>
<dbReference type="InterPro" id="IPR013974">
    <property type="entry name" value="SAF"/>
</dbReference>
<comment type="caution">
    <text evidence="3">The sequence shown here is derived from an EMBL/GenBank/DDBJ whole genome shotgun (WGS) entry which is preliminary data.</text>
</comment>
<protein>
    <submittedName>
        <fullName evidence="3">Altronate dehydratase small subunit</fullName>
    </submittedName>
</protein>
<evidence type="ECO:0000313" key="3">
    <source>
        <dbReference type="EMBL" id="PSL46894.1"/>
    </source>
</evidence>
<dbReference type="PANTHER" id="PTHR30536:SF5">
    <property type="entry name" value="ALTRONATE DEHYDRATASE"/>
    <property type="match status" value="1"/>
</dbReference>
<evidence type="ECO:0000256" key="1">
    <source>
        <dbReference type="ARBA" id="ARBA00023239"/>
    </source>
</evidence>
<accession>A0A2P8HL08</accession>
<gene>
    <name evidence="3" type="ORF">B0H94_10544</name>
</gene>
<keyword evidence="1" id="KW-0456">Lyase</keyword>
<dbReference type="RefSeq" id="WP_106588230.1">
    <property type="nucleotide sequence ID" value="NZ_PYAV01000005.1"/>
</dbReference>
<dbReference type="Gene3D" id="2.30.130.110">
    <property type="match status" value="1"/>
</dbReference>
<sequence>MSKDVYVINPDDNTGTVIKADVTKGTELEIGGGEKVKVLQDIPYGHKIAVKDISTGDTILKYGLSIGSAIEDIPVGDHIHVHNIESNRGRGDRFAEEQEGGNA</sequence>
<dbReference type="InterPro" id="IPR044144">
    <property type="entry name" value="SAF_UxaA/GarD"/>
</dbReference>
<reference evidence="3 4" key="1">
    <citation type="submission" date="2018-03" db="EMBL/GenBank/DDBJ databases">
        <title>Genomic Encyclopedia of Type Strains, Phase III (KMG-III): the genomes of soil and plant-associated and newly described type strains.</title>
        <authorList>
            <person name="Whitman W."/>
        </authorList>
    </citation>
    <scope>NUCLEOTIDE SEQUENCE [LARGE SCALE GENOMIC DNA]</scope>
    <source>
        <strain evidence="3 4">CGMCC 1.07653</strain>
    </source>
</reference>
<dbReference type="CDD" id="cd11613">
    <property type="entry name" value="SAF_AH_GD"/>
    <property type="match status" value="1"/>
</dbReference>
<dbReference type="Pfam" id="PF08666">
    <property type="entry name" value="SAF"/>
    <property type="match status" value="1"/>
</dbReference>
<evidence type="ECO:0000313" key="4">
    <source>
        <dbReference type="Proteomes" id="UP000242310"/>
    </source>
</evidence>
<dbReference type="SMART" id="SM00858">
    <property type="entry name" value="SAF"/>
    <property type="match status" value="1"/>
</dbReference>
<dbReference type="AlphaFoldDB" id="A0A2P8HL08"/>
<feature type="domain" description="SAF" evidence="2">
    <location>
        <begin position="13"/>
        <end position="85"/>
    </location>
</feature>
<dbReference type="Proteomes" id="UP000242310">
    <property type="component" value="Unassembled WGS sequence"/>
</dbReference>
<dbReference type="InterPro" id="IPR052172">
    <property type="entry name" value="UxaA_altronate/galactarate_dh"/>
</dbReference>
<organism evidence="3 4">
    <name type="scientific">Salsuginibacillus halophilus</name>
    <dbReference type="NCBI Taxonomy" id="517424"/>
    <lineage>
        <taxon>Bacteria</taxon>
        <taxon>Bacillati</taxon>
        <taxon>Bacillota</taxon>
        <taxon>Bacilli</taxon>
        <taxon>Bacillales</taxon>
        <taxon>Bacillaceae</taxon>
        <taxon>Salsuginibacillus</taxon>
    </lineage>
</organism>
<dbReference type="GO" id="GO:0019698">
    <property type="term" value="P:D-galacturonate catabolic process"/>
    <property type="evidence" value="ECO:0007669"/>
    <property type="project" value="TreeGrafter"/>
</dbReference>
<dbReference type="EMBL" id="PYAV01000005">
    <property type="protein sequence ID" value="PSL46894.1"/>
    <property type="molecule type" value="Genomic_DNA"/>
</dbReference>